<evidence type="ECO:0000259" key="8">
    <source>
        <dbReference type="Pfam" id="PF02927"/>
    </source>
</evidence>
<dbReference type="Pfam" id="PF00759">
    <property type="entry name" value="Glyco_hydro_9"/>
    <property type="match status" value="1"/>
</dbReference>
<keyword evidence="6" id="KW-0136">Cellulose degradation</keyword>
<sequence length="538" mass="59379">MNTEPSVIRINQEGYSAGLPVSAAVLSDVPVLLKSDTGEVLRTFSFDPPETDPASGDAVTLLDLGPLQEGCYELQVGSVCRRFTVRPRSWNKVTHALIKGLYYQRCGCELTPVHAGSYAHPACHTAPALDWEDRSIHRRITGGWHDAGDYGKYVGPGAVTVAHLLYTWKLFPRGCSDPLNIPESGNGLPDILNEARYELDWLLQMQRSDGSFHHKLTKALFAPFIMPQDDREPEYLMPLSFCATGDACACLALASRIYRPFDEAFANRMLLSARRAWDWLQAHPDFVPFMNPEGVRTGWYRGHGDTDDRFWAACELFSSTGEKQYQEAAEKLFASGLPLTQFGWADVAGMGALCCLFDLRENAGDILGQKLREEFLRQSEDAFALSRASGYGTALAPDGYVWGSILPVMSGAMTMIMNALLTGRQDMRDAALLQWHYALGLNALDLCFVTGFGEKSVLHPHHRPSDADGIEAPVPGLISGGPNNKFCFPQTREKLSEDIPPAKYFLDETPSADTNEIAIYWNSPAVFVGAYFNSLSGQ</sequence>
<dbReference type="Gene3D" id="1.50.10.10">
    <property type="match status" value="1"/>
</dbReference>
<dbReference type="PROSITE" id="PS00592">
    <property type="entry name" value="GH9_2"/>
    <property type="match status" value="1"/>
</dbReference>
<dbReference type="GO" id="GO:0030245">
    <property type="term" value="P:cellulose catabolic process"/>
    <property type="evidence" value="ECO:0007669"/>
    <property type="project" value="UniProtKB-KW"/>
</dbReference>
<keyword evidence="1 5" id="KW-0378">Hydrolase</keyword>
<keyword evidence="4 5" id="KW-0624">Polysaccharide degradation</keyword>
<feature type="domain" description="Glycoside hydrolase family 9" evidence="7">
    <location>
        <begin position="91"/>
        <end position="528"/>
    </location>
</feature>
<dbReference type="SUPFAM" id="SSF48208">
    <property type="entry name" value="Six-hairpin glycosidases"/>
    <property type="match status" value="1"/>
</dbReference>
<keyword evidence="3 5" id="KW-0326">Glycosidase</keyword>
<name>W0FGU3_9BACT</name>
<dbReference type="InterPro" id="IPR008928">
    <property type="entry name" value="6-hairpin_glycosidase_sf"/>
</dbReference>
<keyword evidence="2 5" id="KW-0119">Carbohydrate metabolism</keyword>
<dbReference type="AlphaFoldDB" id="W0FGU3"/>
<dbReference type="PANTHER" id="PTHR22298">
    <property type="entry name" value="ENDO-1,4-BETA-GLUCANASE"/>
    <property type="match status" value="1"/>
</dbReference>
<dbReference type="InterPro" id="IPR012341">
    <property type="entry name" value="6hp_glycosidase-like_sf"/>
</dbReference>
<evidence type="ECO:0000256" key="1">
    <source>
        <dbReference type="ARBA" id="ARBA00022801"/>
    </source>
</evidence>
<dbReference type="EMBL" id="KC246777">
    <property type="protein sequence ID" value="AHF23853.1"/>
    <property type="molecule type" value="Genomic_DNA"/>
</dbReference>
<dbReference type="EC" id="3.2.1.4" evidence="6"/>
<dbReference type="InterPro" id="IPR018221">
    <property type="entry name" value="Glyco_hydro_9_His_AS"/>
</dbReference>
<dbReference type="SUPFAM" id="SSF81296">
    <property type="entry name" value="E set domains"/>
    <property type="match status" value="1"/>
</dbReference>
<evidence type="ECO:0000256" key="6">
    <source>
        <dbReference type="RuleBase" id="RU361166"/>
    </source>
</evidence>
<feature type="domain" description="Cellulase Ig-like" evidence="8">
    <location>
        <begin position="6"/>
        <end position="78"/>
    </location>
</feature>
<comment type="similarity">
    <text evidence="5 6">Belongs to the glycosyl hydrolase 9 (cellulase E) family.</text>
</comment>
<evidence type="ECO:0000256" key="2">
    <source>
        <dbReference type="ARBA" id="ARBA00023277"/>
    </source>
</evidence>
<dbReference type="InterPro" id="IPR001701">
    <property type="entry name" value="Glyco_hydro_9"/>
</dbReference>
<dbReference type="Pfam" id="PF02927">
    <property type="entry name" value="CelD_N"/>
    <property type="match status" value="1"/>
</dbReference>
<reference evidence="9" key="1">
    <citation type="journal article" date="2013" name="PLoS ONE">
        <title>Metagenomic insights into the carbohydrate-active enzymes carried by the microorganisms adhering to solid digesta in the rumen of cows.</title>
        <authorList>
            <person name="Wang L."/>
            <person name="Hatem A."/>
            <person name="Catalyurek U.V."/>
            <person name="Morrison M."/>
            <person name="Yu Z."/>
        </authorList>
    </citation>
    <scope>NUCLEOTIDE SEQUENCE</scope>
</reference>
<comment type="catalytic activity">
    <reaction evidence="6">
        <text>Endohydrolysis of (1-&gt;4)-beta-D-glucosidic linkages in cellulose, lichenin and cereal beta-D-glucans.</text>
        <dbReference type="EC" id="3.2.1.4"/>
    </reaction>
</comment>
<evidence type="ECO:0000256" key="5">
    <source>
        <dbReference type="PROSITE-ProRule" id="PRU10059"/>
    </source>
</evidence>
<evidence type="ECO:0000256" key="4">
    <source>
        <dbReference type="ARBA" id="ARBA00023326"/>
    </source>
</evidence>
<dbReference type="GO" id="GO:0008810">
    <property type="term" value="F:cellulase activity"/>
    <property type="evidence" value="ECO:0007669"/>
    <property type="project" value="UniProtKB-EC"/>
</dbReference>
<dbReference type="InterPro" id="IPR014756">
    <property type="entry name" value="Ig_E-set"/>
</dbReference>
<evidence type="ECO:0000313" key="9">
    <source>
        <dbReference type="EMBL" id="AHF23853.1"/>
    </source>
</evidence>
<proteinExistence type="inferred from homology"/>
<dbReference type="InterPro" id="IPR004197">
    <property type="entry name" value="Cellulase_Ig-like"/>
</dbReference>
<protein>
    <recommendedName>
        <fullName evidence="6">Endoglucanase</fullName>
        <ecNumber evidence="6">3.2.1.4</ecNumber>
    </recommendedName>
</protein>
<accession>W0FGU3</accession>
<feature type="active site" evidence="5">
    <location>
        <position position="461"/>
    </location>
</feature>
<evidence type="ECO:0000259" key="7">
    <source>
        <dbReference type="Pfam" id="PF00759"/>
    </source>
</evidence>
<organism evidence="9">
    <name type="scientific">uncultured bacterium Contig15</name>
    <dbReference type="NCBI Taxonomy" id="1393441"/>
    <lineage>
        <taxon>Bacteria</taxon>
        <taxon>environmental samples</taxon>
    </lineage>
</organism>
<evidence type="ECO:0000256" key="3">
    <source>
        <dbReference type="ARBA" id="ARBA00023295"/>
    </source>
</evidence>